<organism evidence="1 2">
    <name type="scientific">Liparis tanakae</name>
    <name type="common">Tanaka's snailfish</name>
    <dbReference type="NCBI Taxonomy" id="230148"/>
    <lineage>
        <taxon>Eukaryota</taxon>
        <taxon>Metazoa</taxon>
        <taxon>Chordata</taxon>
        <taxon>Craniata</taxon>
        <taxon>Vertebrata</taxon>
        <taxon>Euteleostomi</taxon>
        <taxon>Actinopterygii</taxon>
        <taxon>Neopterygii</taxon>
        <taxon>Teleostei</taxon>
        <taxon>Neoteleostei</taxon>
        <taxon>Acanthomorphata</taxon>
        <taxon>Eupercaria</taxon>
        <taxon>Perciformes</taxon>
        <taxon>Cottioidei</taxon>
        <taxon>Cottales</taxon>
        <taxon>Liparidae</taxon>
        <taxon>Liparis</taxon>
    </lineage>
</organism>
<protein>
    <submittedName>
        <fullName evidence="1">Uncharacterized protein</fullName>
    </submittedName>
</protein>
<evidence type="ECO:0000313" key="1">
    <source>
        <dbReference type="EMBL" id="TNN87698.1"/>
    </source>
</evidence>
<sequence length="70" mass="7362">MVRLALRSGDMTATCAVPPGNPTSQTTGGWRALLHAGNSGLVQRVFSSAKDRRDIGKEMTGDRECACAAL</sequence>
<reference evidence="1 2" key="1">
    <citation type="submission" date="2019-03" db="EMBL/GenBank/DDBJ databases">
        <title>First draft genome of Liparis tanakae, snailfish: a comprehensive survey of snailfish specific genes.</title>
        <authorList>
            <person name="Kim W."/>
            <person name="Song I."/>
            <person name="Jeong J.-H."/>
            <person name="Kim D."/>
            <person name="Kim S."/>
            <person name="Ryu S."/>
            <person name="Song J.Y."/>
            <person name="Lee S.K."/>
        </authorList>
    </citation>
    <scope>NUCLEOTIDE SEQUENCE [LARGE SCALE GENOMIC DNA]</scope>
    <source>
        <tissue evidence="1">Muscle</tissue>
    </source>
</reference>
<comment type="caution">
    <text evidence="1">The sequence shown here is derived from an EMBL/GenBank/DDBJ whole genome shotgun (WGS) entry which is preliminary data.</text>
</comment>
<dbReference type="EMBL" id="SRLO01000009">
    <property type="protein sequence ID" value="TNN87698.1"/>
    <property type="molecule type" value="Genomic_DNA"/>
</dbReference>
<name>A0A4Z2JDG7_9TELE</name>
<keyword evidence="2" id="KW-1185">Reference proteome</keyword>
<gene>
    <name evidence="1" type="ORF">EYF80_002045</name>
</gene>
<accession>A0A4Z2JDG7</accession>
<dbReference type="Proteomes" id="UP000314294">
    <property type="component" value="Unassembled WGS sequence"/>
</dbReference>
<dbReference type="AlphaFoldDB" id="A0A4Z2JDG7"/>
<proteinExistence type="predicted"/>
<evidence type="ECO:0000313" key="2">
    <source>
        <dbReference type="Proteomes" id="UP000314294"/>
    </source>
</evidence>